<sequence>MTQTNRKTIAERKNKLINKLLAYNIYKKGDKHLYELSLFELEQEYKKLVNESHPHGEVKSIHVKQS</sequence>
<dbReference type="InterPro" id="IPR025072">
    <property type="entry name" value="Fur_reg_FbpA"/>
</dbReference>
<dbReference type="Proteomes" id="UP000743899">
    <property type="component" value="Unassembled WGS sequence"/>
</dbReference>
<gene>
    <name evidence="1" type="primary">fbpA</name>
    <name evidence="1" type="ORF">GW534_12705</name>
</gene>
<reference evidence="1 2" key="1">
    <citation type="submission" date="2020-01" db="EMBL/GenBank/DDBJ databases">
        <title>A novel Bacillus sp. from Pasinler.</title>
        <authorList>
            <person name="Adiguzel A."/>
            <person name="Ay H."/>
            <person name="Baltaci M.O."/>
        </authorList>
    </citation>
    <scope>NUCLEOTIDE SEQUENCE [LARGE SCALE GENOMIC DNA]</scope>
    <source>
        <strain evidence="1 2">P1</strain>
    </source>
</reference>
<name>A0ABX0A5A9_9BACI</name>
<dbReference type="Pfam" id="PF13076">
    <property type="entry name" value="Fur_reg_FbpA"/>
    <property type="match status" value="1"/>
</dbReference>
<proteinExistence type="predicted"/>
<accession>A0ABX0A5A9</accession>
<organism evidence="1 2">
    <name type="scientific">Pallidibacillus pasinlerensis</name>
    <dbReference type="NCBI Taxonomy" id="2703818"/>
    <lineage>
        <taxon>Bacteria</taxon>
        <taxon>Bacillati</taxon>
        <taxon>Bacillota</taxon>
        <taxon>Bacilli</taxon>
        <taxon>Bacillales</taxon>
        <taxon>Bacillaceae</taxon>
        <taxon>Pallidibacillus</taxon>
    </lineage>
</organism>
<evidence type="ECO:0000313" key="2">
    <source>
        <dbReference type="Proteomes" id="UP000743899"/>
    </source>
</evidence>
<dbReference type="RefSeq" id="WP_161921396.1">
    <property type="nucleotide sequence ID" value="NZ_JAACYS010000067.1"/>
</dbReference>
<keyword evidence="2" id="KW-1185">Reference proteome</keyword>
<dbReference type="EMBL" id="JAACYS010000067">
    <property type="protein sequence ID" value="NCU18566.1"/>
    <property type="molecule type" value="Genomic_DNA"/>
</dbReference>
<comment type="caution">
    <text evidence="1">The sequence shown here is derived from an EMBL/GenBank/DDBJ whole genome shotgun (WGS) entry which is preliminary data.</text>
</comment>
<evidence type="ECO:0000313" key="1">
    <source>
        <dbReference type="EMBL" id="NCU18566.1"/>
    </source>
</evidence>
<protein>
    <submittedName>
        <fullName evidence="1">Fur-regulated basic protein FbpA</fullName>
    </submittedName>
</protein>